<dbReference type="OrthoDB" id="1905920at2759"/>
<evidence type="ECO:0000256" key="4">
    <source>
        <dbReference type="ARBA" id="ARBA00022723"/>
    </source>
</evidence>
<dbReference type="PROSITE" id="PS50991">
    <property type="entry name" value="PYR_CT"/>
    <property type="match status" value="1"/>
</dbReference>
<evidence type="ECO:0000256" key="3">
    <source>
        <dbReference type="ARBA" id="ARBA00012910"/>
    </source>
</evidence>
<dbReference type="InterPro" id="IPR000138">
    <property type="entry name" value="HMG_CoA_lyase_AS"/>
</dbReference>
<dbReference type="InterPro" id="IPR013785">
    <property type="entry name" value="Aldolase_TIM"/>
</dbReference>
<accession>A0A2V0PLT4</accession>
<evidence type="ECO:0000256" key="2">
    <source>
        <dbReference type="ARBA" id="ARBA00009405"/>
    </source>
</evidence>
<dbReference type="PROSITE" id="PS01062">
    <property type="entry name" value="HMG_COA_LYASE"/>
    <property type="match status" value="1"/>
</dbReference>
<dbReference type="NCBIfam" id="NF004283">
    <property type="entry name" value="PRK05692.1"/>
    <property type="match status" value="1"/>
</dbReference>
<dbReference type="InterPro" id="IPR043594">
    <property type="entry name" value="HMGL"/>
</dbReference>
<dbReference type="EC" id="4.1.3.4" evidence="3"/>
<evidence type="ECO:0000256" key="6">
    <source>
        <dbReference type="ARBA" id="ARBA00049877"/>
    </source>
</evidence>
<protein>
    <recommendedName>
        <fullName evidence="3">hydroxymethylglutaryl-CoA lyase</fullName>
        <ecNumber evidence="3">4.1.3.4</ecNumber>
    </recommendedName>
</protein>
<dbReference type="GO" id="GO:0006552">
    <property type="term" value="P:L-leucine catabolic process"/>
    <property type="evidence" value="ECO:0007669"/>
    <property type="project" value="TreeGrafter"/>
</dbReference>
<reference evidence="8 9" key="1">
    <citation type="journal article" date="2018" name="Sci. Rep.">
        <title>Raphidocelis subcapitata (=Pseudokirchneriella subcapitata) provides an insight into genome evolution and environmental adaptations in the Sphaeropleales.</title>
        <authorList>
            <person name="Suzuki S."/>
            <person name="Yamaguchi H."/>
            <person name="Nakajima N."/>
            <person name="Kawachi M."/>
        </authorList>
    </citation>
    <scope>NUCLEOTIDE SEQUENCE [LARGE SCALE GENOMIC DNA]</scope>
    <source>
        <strain evidence="8 9">NIES-35</strain>
    </source>
</reference>
<organism evidence="8 9">
    <name type="scientific">Raphidocelis subcapitata</name>
    <dbReference type="NCBI Taxonomy" id="307507"/>
    <lineage>
        <taxon>Eukaryota</taxon>
        <taxon>Viridiplantae</taxon>
        <taxon>Chlorophyta</taxon>
        <taxon>core chlorophytes</taxon>
        <taxon>Chlorophyceae</taxon>
        <taxon>CS clade</taxon>
        <taxon>Sphaeropleales</taxon>
        <taxon>Selenastraceae</taxon>
        <taxon>Raphidocelis</taxon>
    </lineage>
</organism>
<feature type="domain" description="Pyruvate carboxyltransferase" evidence="7">
    <location>
        <begin position="106"/>
        <end position="373"/>
    </location>
</feature>
<dbReference type="STRING" id="307507.A0A2V0PLT4"/>
<dbReference type="GO" id="GO:0046872">
    <property type="term" value="F:metal ion binding"/>
    <property type="evidence" value="ECO:0007669"/>
    <property type="project" value="UniProtKB-KW"/>
</dbReference>
<dbReference type="UniPathway" id="UPA00896">
    <property type="reaction ID" value="UER00863"/>
</dbReference>
<dbReference type="GO" id="GO:0004419">
    <property type="term" value="F:hydroxymethylglutaryl-CoA lyase activity"/>
    <property type="evidence" value="ECO:0007669"/>
    <property type="project" value="UniProtKB-EC"/>
</dbReference>
<evidence type="ECO:0000313" key="8">
    <source>
        <dbReference type="EMBL" id="GBF98317.1"/>
    </source>
</evidence>
<dbReference type="PANTHER" id="PTHR42738:SF7">
    <property type="entry name" value="HYDROXYMETHYLGLUTARYL-COA LYASE"/>
    <property type="match status" value="1"/>
</dbReference>
<dbReference type="Pfam" id="PF00682">
    <property type="entry name" value="HMGL-like"/>
    <property type="match status" value="1"/>
</dbReference>
<sequence>MAARVLSRALALGAGPEARLFESQLAPEWLSRSLTSAAAAWGSGSGSGSGSCAAGSGGGGGTTTADAAARSPLLRPAAPSAAHRAGSLRHFASPPAFQGRALPASVKIVEVGPRDGLQNEPGVIPTPVKVEFIDRLSATGLAYIEAASFVSPKWVPQLADGGDVMAAIRRREGVVYSALTPNLKGFQRAVEARVDEVAIFAAASEAFSQKNLNCSIAESLARFGQVAEAAKAAGIPVRGYVSCAAGCPYSGAVDPKDAAAVARALWDMGCHEVSMGDTIGVATPACVTTMFEAAAQEVPLERLAAHMHDTYGQALANILAALQLGVGVVDASVAGLGGCPYAKGASGNVATEDVVYMLNGLGVAHGVDLEALLGASDFICAALGREPQSRVARALRARGGGGRLEAEQ</sequence>
<dbReference type="GO" id="GO:0046951">
    <property type="term" value="P:ketone body biosynthetic process"/>
    <property type="evidence" value="ECO:0007669"/>
    <property type="project" value="TreeGrafter"/>
</dbReference>
<gene>
    <name evidence="8" type="ORF">Rsub_10980</name>
</gene>
<comment type="similarity">
    <text evidence="2">Belongs to the HMG-CoA lyase family.</text>
</comment>
<comment type="caution">
    <text evidence="8">The sequence shown here is derived from an EMBL/GenBank/DDBJ whole genome shotgun (WGS) entry which is preliminary data.</text>
</comment>
<dbReference type="PANTHER" id="PTHR42738">
    <property type="entry name" value="HYDROXYMETHYLGLUTARYL-COA LYASE"/>
    <property type="match status" value="1"/>
</dbReference>
<dbReference type="InParanoid" id="A0A2V0PLT4"/>
<evidence type="ECO:0000259" key="7">
    <source>
        <dbReference type="PROSITE" id="PS50991"/>
    </source>
</evidence>
<dbReference type="InterPro" id="IPR000891">
    <property type="entry name" value="PYR_CT"/>
</dbReference>
<name>A0A2V0PLT4_9CHLO</name>
<comment type="catalytic activity">
    <reaction evidence="6">
        <text>(3S)-3-hydroxy-3-methylglutaryl-CoA = acetoacetate + acetyl-CoA</text>
        <dbReference type="Rhea" id="RHEA:24404"/>
        <dbReference type="ChEBI" id="CHEBI:13705"/>
        <dbReference type="ChEBI" id="CHEBI:43074"/>
        <dbReference type="ChEBI" id="CHEBI:57288"/>
        <dbReference type="EC" id="4.1.3.4"/>
    </reaction>
</comment>
<dbReference type="Gene3D" id="3.20.20.70">
    <property type="entry name" value="Aldolase class I"/>
    <property type="match status" value="1"/>
</dbReference>
<dbReference type="AlphaFoldDB" id="A0A2V0PLT4"/>
<proteinExistence type="inferred from homology"/>
<evidence type="ECO:0000256" key="5">
    <source>
        <dbReference type="ARBA" id="ARBA00023239"/>
    </source>
</evidence>
<dbReference type="Proteomes" id="UP000247498">
    <property type="component" value="Unassembled WGS sequence"/>
</dbReference>
<keyword evidence="4" id="KW-0479">Metal-binding</keyword>
<evidence type="ECO:0000313" key="9">
    <source>
        <dbReference type="Proteomes" id="UP000247498"/>
    </source>
</evidence>
<evidence type="ECO:0000256" key="1">
    <source>
        <dbReference type="ARBA" id="ARBA00005143"/>
    </source>
</evidence>
<dbReference type="SUPFAM" id="SSF51569">
    <property type="entry name" value="Aldolase"/>
    <property type="match status" value="1"/>
</dbReference>
<dbReference type="FunCoup" id="A0A2V0PLT4">
    <property type="interactions" value="1319"/>
</dbReference>
<dbReference type="FunFam" id="3.20.20.70:FF:000201">
    <property type="entry name" value="Hydroxymethylglutaryl-CoA lyase"/>
    <property type="match status" value="1"/>
</dbReference>
<dbReference type="CDD" id="cd07938">
    <property type="entry name" value="DRE_TIM_HMGL"/>
    <property type="match status" value="1"/>
</dbReference>
<dbReference type="EMBL" id="BDRX01000121">
    <property type="protein sequence ID" value="GBF98317.1"/>
    <property type="molecule type" value="Genomic_DNA"/>
</dbReference>
<keyword evidence="5" id="KW-0456">Lyase</keyword>
<keyword evidence="9" id="KW-1185">Reference proteome</keyword>
<comment type="pathway">
    <text evidence="1">Metabolic intermediate metabolism; (S)-3-hydroxy-3-methylglutaryl-CoA degradation; acetoacetate from (S)-3-hydroxy-3-methylglutaryl-CoA: step 1/1.</text>
</comment>